<comment type="caution">
    <text evidence="2">The sequence shown here is derived from an EMBL/GenBank/DDBJ whole genome shotgun (WGS) entry which is preliminary data.</text>
</comment>
<evidence type="ECO:0000256" key="1">
    <source>
        <dbReference type="SAM" id="MobiDB-lite"/>
    </source>
</evidence>
<evidence type="ECO:0000313" key="3">
    <source>
        <dbReference type="Proteomes" id="UP000555448"/>
    </source>
</evidence>
<dbReference type="Proteomes" id="UP000555448">
    <property type="component" value="Unassembled WGS sequence"/>
</dbReference>
<dbReference type="EMBL" id="JACHLR010000039">
    <property type="protein sequence ID" value="MBB4860957.1"/>
    <property type="molecule type" value="Genomic_DNA"/>
</dbReference>
<reference evidence="2 3" key="1">
    <citation type="submission" date="2020-08" db="EMBL/GenBank/DDBJ databases">
        <title>Functional genomics of gut bacteria from endangered species of beetles.</title>
        <authorList>
            <person name="Carlos-Shanley C."/>
        </authorList>
    </citation>
    <scope>NUCLEOTIDE SEQUENCE [LARGE SCALE GENOMIC DNA]</scope>
    <source>
        <strain evidence="2 3">S00245</strain>
    </source>
</reference>
<evidence type="ECO:0000313" key="2">
    <source>
        <dbReference type="EMBL" id="MBB4860957.1"/>
    </source>
</evidence>
<keyword evidence="3" id="KW-1185">Reference proteome</keyword>
<dbReference type="AlphaFoldDB" id="A0A7W7KDQ8"/>
<organism evidence="2 3">
    <name type="scientific">Novosphingobium chloroacetimidivorans</name>
    <dbReference type="NCBI Taxonomy" id="1428314"/>
    <lineage>
        <taxon>Bacteria</taxon>
        <taxon>Pseudomonadati</taxon>
        <taxon>Pseudomonadota</taxon>
        <taxon>Alphaproteobacteria</taxon>
        <taxon>Sphingomonadales</taxon>
        <taxon>Sphingomonadaceae</taxon>
        <taxon>Novosphingobium</taxon>
    </lineage>
</organism>
<name>A0A7W7KDQ8_9SPHN</name>
<accession>A0A7W7KDQ8</accession>
<proteinExistence type="predicted"/>
<gene>
    <name evidence="2" type="ORF">HNO88_004303</name>
</gene>
<sequence length="60" mass="6458">MNAAKAWDDSVFNPGRPANGAWNAFANQPKARPPAFDSTSSTDVSPPSYQTPVFTGFQLK</sequence>
<feature type="compositionally biased region" description="Low complexity" evidence="1">
    <location>
        <begin position="37"/>
        <end position="48"/>
    </location>
</feature>
<feature type="region of interest" description="Disordered" evidence="1">
    <location>
        <begin position="1"/>
        <end position="60"/>
    </location>
</feature>
<protein>
    <submittedName>
        <fullName evidence="2">Uncharacterized protein</fullName>
    </submittedName>
</protein>